<sequence>MPSSHTQEPNRRKNCVYINSHQEAIDRELEPCGNCNP</sequence>
<dbReference type="GO" id="GO:0008270">
    <property type="term" value="F:zinc ion binding"/>
    <property type="evidence" value="ECO:0007669"/>
    <property type="project" value="InterPro"/>
</dbReference>
<dbReference type="GO" id="GO:0006281">
    <property type="term" value="P:DNA repair"/>
    <property type="evidence" value="ECO:0007669"/>
    <property type="project" value="InterPro"/>
</dbReference>
<evidence type="ECO:0000313" key="3">
    <source>
        <dbReference type="EMBL" id="MBC5735176.1"/>
    </source>
</evidence>
<evidence type="ECO:0000259" key="2">
    <source>
        <dbReference type="Pfam" id="PF02805"/>
    </source>
</evidence>
<dbReference type="Gene3D" id="3.40.10.10">
    <property type="entry name" value="DNA Methylphosphotriester Repair Domain"/>
    <property type="match status" value="1"/>
</dbReference>
<comment type="caution">
    <text evidence="3">The sequence shown here is derived from an EMBL/GenBank/DDBJ whole genome shotgun (WGS) entry which is preliminary data.</text>
</comment>
<keyword evidence="1" id="KW-0010">Activator</keyword>
<dbReference type="EMBL" id="JACOPP010000044">
    <property type="protein sequence ID" value="MBC5735176.1"/>
    <property type="molecule type" value="Genomic_DNA"/>
</dbReference>
<keyword evidence="4" id="KW-1185">Reference proteome</keyword>
<name>A0A8J6J994_9FIRM</name>
<reference evidence="3" key="1">
    <citation type="submission" date="2020-08" db="EMBL/GenBank/DDBJ databases">
        <title>Genome public.</title>
        <authorList>
            <person name="Liu C."/>
            <person name="Sun Q."/>
        </authorList>
    </citation>
    <scope>NUCLEOTIDE SEQUENCE</scope>
    <source>
        <strain evidence="3">NSJ-51</strain>
    </source>
</reference>
<dbReference type="Proteomes" id="UP000661435">
    <property type="component" value="Unassembled WGS sequence"/>
</dbReference>
<dbReference type="GO" id="GO:0008168">
    <property type="term" value="F:methyltransferase activity"/>
    <property type="evidence" value="ECO:0007669"/>
    <property type="project" value="InterPro"/>
</dbReference>
<dbReference type="RefSeq" id="WP_186908960.1">
    <property type="nucleotide sequence ID" value="NZ_JACOPP010000044.1"/>
</dbReference>
<evidence type="ECO:0000256" key="1">
    <source>
        <dbReference type="ARBA" id="ARBA00023159"/>
    </source>
</evidence>
<dbReference type="SUPFAM" id="SSF57884">
    <property type="entry name" value="Ada DNA repair protein, N-terminal domain (N-Ada 10)"/>
    <property type="match status" value="1"/>
</dbReference>
<dbReference type="GO" id="GO:0003677">
    <property type="term" value="F:DNA binding"/>
    <property type="evidence" value="ECO:0007669"/>
    <property type="project" value="InterPro"/>
</dbReference>
<organism evidence="3 4">
    <name type="scientific">Lawsonibacter hominis</name>
    <dbReference type="NCBI Taxonomy" id="2763053"/>
    <lineage>
        <taxon>Bacteria</taxon>
        <taxon>Bacillati</taxon>
        <taxon>Bacillota</taxon>
        <taxon>Clostridia</taxon>
        <taxon>Eubacteriales</taxon>
        <taxon>Oscillospiraceae</taxon>
        <taxon>Lawsonibacter</taxon>
    </lineage>
</organism>
<proteinExistence type="predicted"/>
<dbReference type="GO" id="GO:0006355">
    <property type="term" value="P:regulation of DNA-templated transcription"/>
    <property type="evidence" value="ECO:0007669"/>
    <property type="project" value="InterPro"/>
</dbReference>
<feature type="domain" description="Ada DNA repair metal-binding" evidence="2">
    <location>
        <begin position="2"/>
        <end position="37"/>
    </location>
</feature>
<dbReference type="AlphaFoldDB" id="A0A8J6J994"/>
<protein>
    <recommendedName>
        <fullName evidence="2">Ada DNA repair metal-binding domain-containing protein</fullName>
    </recommendedName>
</protein>
<evidence type="ECO:0000313" key="4">
    <source>
        <dbReference type="Proteomes" id="UP000661435"/>
    </source>
</evidence>
<dbReference type="InterPro" id="IPR004026">
    <property type="entry name" value="Ada_DNA_repair_Zn-bd"/>
</dbReference>
<dbReference type="InterPro" id="IPR035451">
    <property type="entry name" value="Ada-like_dom_sf"/>
</dbReference>
<dbReference type="Pfam" id="PF02805">
    <property type="entry name" value="Ada_Zn_binding"/>
    <property type="match status" value="1"/>
</dbReference>
<accession>A0A8J6J994</accession>
<gene>
    <name evidence="3" type="ORF">H8S57_15840</name>
</gene>